<name>A0A1Q9JG88_9FIRM</name>
<protein>
    <submittedName>
        <fullName evidence="2">Uncharacterized protein</fullName>
    </submittedName>
</protein>
<reference evidence="2 3" key="1">
    <citation type="journal article" date="2016" name="Appl. Environ. Microbiol.">
        <title>Function and Phylogeny of Bacterial Butyryl Coenzyme A:Acetate Transferases and Their Diversity in the Proximal Colon of Swine.</title>
        <authorList>
            <person name="Trachsel J."/>
            <person name="Bayles D.O."/>
            <person name="Looft T."/>
            <person name="Levine U.Y."/>
            <person name="Allen H.K."/>
        </authorList>
    </citation>
    <scope>NUCLEOTIDE SEQUENCE [LARGE SCALE GENOMIC DNA]</scope>
    <source>
        <strain evidence="2 3">68-3-10</strain>
    </source>
</reference>
<accession>A0A1Q9JG88</accession>
<dbReference type="Proteomes" id="UP000187404">
    <property type="component" value="Unassembled WGS sequence"/>
</dbReference>
<evidence type="ECO:0000313" key="2">
    <source>
        <dbReference type="EMBL" id="OLR55252.1"/>
    </source>
</evidence>
<keyword evidence="3" id="KW-1185">Reference proteome</keyword>
<dbReference type="OrthoDB" id="1794568at2"/>
<organism evidence="2 3">
    <name type="scientific">Hornefia porci</name>
    <dbReference type="NCBI Taxonomy" id="2652292"/>
    <lineage>
        <taxon>Bacteria</taxon>
        <taxon>Bacillati</taxon>
        <taxon>Bacillota</taxon>
        <taxon>Clostridia</taxon>
        <taxon>Peptostreptococcales</taxon>
        <taxon>Anaerovoracaceae</taxon>
        <taxon>Hornefia</taxon>
    </lineage>
</organism>
<dbReference type="STRING" id="1261640.BHK98_03745"/>
<dbReference type="EMBL" id="MJIE01000001">
    <property type="protein sequence ID" value="OLR55252.1"/>
    <property type="molecule type" value="Genomic_DNA"/>
</dbReference>
<feature type="region of interest" description="Disordered" evidence="1">
    <location>
        <begin position="133"/>
        <end position="152"/>
    </location>
</feature>
<dbReference type="AlphaFoldDB" id="A0A1Q9JG88"/>
<evidence type="ECO:0000256" key="1">
    <source>
        <dbReference type="SAM" id="MobiDB-lite"/>
    </source>
</evidence>
<comment type="caution">
    <text evidence="2">The sequence shown here is derived from an EMBL/GenBank/DDBJ whole genome shotgun (WGS) entry which is preliminary data.</text>
</comment>
<proteinExistence type="predicted"/>
<dbReference type="RefSeq" id="WP_075712250.1">
    <property type="nucleotide sequence ID" value="NZ_MJIE01000001.1"/>
</dbReference>
<gene>
    <name evidence="2" type="ORF">BHK98_03745</name>
</gene>
<evidence type="ECO:0000313" key="3">
    <source>
        <dbReference type="Proteomes" id="UP000187404"/>
    </source>
</evidence>
<sequence>MYRDTPVRIPEKDLRVPAEQYFIRAGGRGLTGIGREVFLSGGRRCRDARIQEIDIRAVVSFCDTKWESPNSVLLKHAHAAKSSEFPEYVRLTAPVLEQYAKTSVTGAYVWFLSVSGLESAGVSIDGEKSCADMDSGSTGADMDDEGIVGSKVDGSTGAGSMETFYETLWEESYLAAAVSRLKKDFSEELPPGHTLSPQMGPGYYGMAMEEIFVCGELADPGAAGVEISGTGSMRPAAAAAGIYFVLPEDAPVPGQACRSCLGDPRGCGFCLLRNKD</sequence>